<proteinExistence type="inferred from homology"/>
<evidence type="ECO:0000259" key="4">
    <source>
        <dbReference type="Pfam" id="PF13458"/>
    </source>
</evidence>
<keyword evidence="2 3" id="KW-0732">Signal</keyword>
<feature type="chain" id="PRO_5039927505" evidence="3">
    <location>
        <begin position="22"/>
        <end position="388"/>
    </location>
</feature>
<sequence length="388" mass="40935">MRKLAIAAAAAAALAAGGVHAQTRGVTDTEVRVGGAHDMSGIFAGFSVPAVKAAQLYFDELNAKGGVHGRQIRYIVEDHGYQVPKAVQAVNKLVNRDEVFAMLLSLGTPHNIAAFNVLDPLGIPNISPLTAARQMLQDPIENKFTGLSSYYDGIRAAAGYLMEKNGRKTVCSMYIPSDFGEEIHSATVDEAQARGLTFKAETQHRPDETDFTGAIGKLKAEGCDLVSIALGLRATITAVGTAKKMGWTDADFLVSSAGFHTAVAKVPGGVTEGLYAGAGWQDLEARLSNPAVADWVAKWKAATGEDLPGTGALLGRTAAEVFVRALEAAGPDLTLDGFKKAMSTLKYEEEIGGYTVDYTDGSHIGSSDIYISQVQNGSWALIGEVQAK</sequence>
<dbReference type="PANTHER" id="PTHR47235">
    <property type="entry name" value="BLR6548 PROTEIN"/>
    <property type="match status" value="1"/>
</dbReference>
<protein>
    <submittedName>
        <fullName evidence="5">ABC transporter substrate-binding protein</fullName>
    </submittedName>
</protein>
<dbReference type="SUPFAM" id="SSF53822">
    <property type="entry name" value="Periplasmic binding protein-like I"/>
    <property type="match status" value="1"/>
</dbReference>
<dbReference type="AlphaFoldDB" id="A0A9J6PGL5"/>
<evidence type="ECO:0000313" key="5">
    <source>
        <dbReference type="EMBL" id="MCP1336947.1"/>
    </source>
</evidence>
<dbReference type="InterPro" id="IPR028082">
    <property type="entry name" value="Peripla_BP_I"/>
</dbReference>
<organism evidence="5 6">
    <name type="scientific">Futiania mangrovi</name>
    <dbReference type="NCBI Taxonomy" id="2959716"/>
    <lineage>
        <taxon>Bacteria</taxon>
        <taxon>Pseudomonadati</taxon>
        <taxon>Pseudomonadota</taxon>
        <taxon>Alphaproteobacteria</taxon>
        <taxon>Futianiales</taxon>
        <taxon>Futianiaceae</taxon>
        <taxon>Futiania</taxon>
    </lineage>
</organism>
<gene>
    <name evidence="5" type="ORF">NJQ99_11045</name>
</gene>
<dbReference type="CDD" id="cd06343">
    <property type="entry name" value="PBP1_ABC_ligand_binding-like"/>
    <property type="match status" value="1"/>
</dbReference>
<evidence type="ECO:0000256" key="3">
    <source>
        <dbReference type="SAM" id="SignalP"/>
    </source>
</evidence>
<feature type="domain" description="Leucine-binding protein" evidence="4">
    <location>
        <begin position="30"/>
        <end position="377"/>
    </location>
</feature>
<feature type="signal peptide" evidence="3">
    <location>
        <begin position="1"/>
        <end position="21"/>
    </location>
</feature>
<name>A0A9J6PGL5_9PROT</name>
<evidence type="ECO:0000313" key="6">
    <source>
        <dbReference type="Proteomes" id="UP001055804"/>
    </source>
</evidence>
<comment type="similarity">
    <text evidence="1">Belongs to the leucine-binding protein family.</text>
</comment>
<dbReference type="PANTHER" id="PTHR47235:SF1">
    <property type="entry name" value="BLR6548 PROTEIN"/>
    <property type="match status" value="1"/>
</dbReference>
<dbReference type="Proteomes" id="UP001055804">
    <property type="component" value="Unassembled WGS sequence"/>
</dbReference>
<evidence type="ECO:0000256" key="1">
    <source>
        <dbReference type="ARBA" id="ARBA00010062"/>
    </source>
</evidence>
<evidence type="ECO:0000256" key="2">
    <source>
        <dbReference type="ARBA" id="ARBA00022729"/>
    </source>
</evidence>
<dbReference type="Gene3D" id="3.40.50.2300">
    <property type="match status" value="2"/>
</dbReference>
<dbReference type="RefSeq" id="WP_269332888.1">
    <property type="nucleotide sequence ID" value="NZ_JAMZFT010000002.1"/>
</dbReference>
<dbReference type="Pfam" id="PF13458">
    <property type="entry name" value="Peripla_BP_6"/>
    <property type="match status" value="1"/>
</dbReference>
<dbReference type="InterPro" id="IPR028081">
    <property type="entry name" value="Leu-bd"/>
</dbReference>
<keyword evidence="6" id="KW-1185">Reference proteome</keyword>
<comment type="caution">
    <text evidence="5">The sequence shown here is derived from an EMBL/GenBank/DDBJ whole genome shotgun (WGS) entry which is preliminary data.</text>
</comment>
<accession>A0A9J6PGL5</accession>
<dbReference type="EMBL" id="JAMZFT010000002">
    <property type="protein sequence ID" value="MCP1336947.1"/>
    <property type="molecule type" value="Genomic_DNA"/>
</dbReference>
<reference evidence="5" key="1">
    <citation type="submission" date="2022-06" db="EMBL/GenBank/DDBJ databases">
        <title>Isolation and Genomics of Futiania mangrovii gen. nov., sp. nov., a Rare and Metabolically-versatile member in the Class Alphaproteobacteria.</title>
        <authorList>
            <person name="Liu L."/>
            <person name="Huang W.-C."/>
            <person name="Pan J."/>
            <person name="Li J."/>
            <person name="Huang Y."/>
            <person name="Du H."/>
            <person name="Liu Y."/>
            <person name="Li M."/>
        </authorList>
    </citation>
    <scope>NUCLEOTIDE SEQUENCE</scope>
    <source>
        <strain evidence="5">FT118</strain>
    </source>
</reference>